<reference evidence="6 7" key="1">
    <citation type="submission" date="2023-08" db="EMBL/GenBank/DDBJ databases">
        <title>Black Yeasts Isolated from many extreme environments.</title>
        <authorList>
            <person name="Coleine C."/>
            <person name="Stajich J.E."/>
            <person name="Selbmann L."/>
        </authorList>
    </citation>
    <scope>NUCLEOTIDE SEQUENCE [LARGE SCALE GENOMIC DNA]</scope>
    <source>
        <strain evidence="6 7">CCFEE 5935</strain>
    </source>
</reference>
<dbReference type="GO" id="GO:0008047">
    <property type="term" value="F:enzyme activator activity"/>
    <property type="evidence" value="ECO:0007669"/>
    <property type="project" value="InterPro"/>
</dbReference>
<dbReference type="AlphaFoldDB" id="A0AAV9P1A9"/>
<dbReference type="GO" id="GO:0000290">
    <property type="term" value="P:deadenylation-dependent decapping of nuclear-transcribed mRNA"/>
    <property type="evidence" value="ECO:0007669"/>
    <property type="project" value="InterPro"/>
</dbReference>
<dbReference type="GeneID" id="89929885"/>
<dbReference type="CDD" id="cd13182">
    <property type="entry name" value="EVH1-like_Dcp1"/>
    <property type="match status" value="1"/>
</dbReference>
<dbReference type="GO" id="GO:0031087">
    <property type="term" value="P:deadenylation-independent decapping of nuclear-transcribed mRNA"/>
    <property type="evidence" value="ECO:0007669"/>
    <property type="project" value="TreeGrafter"/>
</dbReference>
<dbReference type="EMBL" id="JAVRRT010000014">
    <property type="protein sequence ID" value="KAK5166291.1"/>
    <property type="molecule type" value="Genomic_DNA"/>
</dbReference>
<comment type="caution">
    <text evidence="6">The sequence shown here is derived from an EMBL/GenBank/DDBJ whole genome shotgun (WGS) entry which is preliminary data.</text>
</comment>
<dbReference type="PANTHER" id="PTHR16290">
    <property type="entry name" value="TRANSCRIPTION FACTOR SMIF DECAPPING ENZYME DCP1"/>
    <property type="match status" value="1"/>
</dbReference>
<protein>
    <recommendedName>
        <fullName evidence="8">PH domain-like protein</fullName>
    </recommendedName>
</protein>
<evidence type="ECO:0000256" key="4">
    <source>
        <dbReference type="ARBA" id="ARBA00022664"/>
    </source>
</evidence>
<evidence type="ECO:0000256" key="5">
    <source>
        <dbReference type="SAM" id="MobiDB-lite"/>
    </source>
</evidence>
<keyword evidence="3" id="KW-0963">Cytoplasm</keyword>
<comment type="similarity">
    <text evidence="2">Belongs to the DCP1 family.</text>
</comment>
<feature type="compositionally biased region" description="Polar residues" evidence="5">
    <location>
        <begin position="268"/>
        <end position="280"/>
    </location>
</feature>
<dbReference type="GO" id="GO:0000932">
    <property type="term" value="C:P-body"/>
    <property type="evidence" value="ECO:0007669"/>
    <property type="project" value="TreeGrafter"/>
</dbReference>
<keyword evidence="7" id="KW-1185">Reference proteome</keyword>
<dbReference type="SUPFAM" id="SSF50729">
    <property type="entry name" value="PH domain-like"/>
    <property type="match status" value="1"/>
</dbReference>
<proteinExistence type="inferred from homology"/>
<dbReference type="GO" id="GO:0006397">
    <property type="term" value="P:mRNA processing"/>
    <property type="evidence" value="ECO:0007669"/>
    <property type="project" value="UniProtKB-KW"/>
</dbReference>
<dbReference type="PANTHER" id="PTHR16290:SF0">
    <property type="entry name" value="DECAPPING PROTEIN 1, ISOFORM A"/>
    <property type="match status" value="1"/>
</dbReference>
<evidence type="ECO:0000256" key="1">
    <source>
        <dbReference type="ARBA" id="ARBA00004496"/>
    </source>
</evidence>
<dbReference type="Proteomes" id="UP001337655">
    <property type="component" value="Unassembled WGS sequence"/>
</dbReference>
<feature type="compositionally biased region" description="Polar residues" evidence="5">
    <location>
        <begin position="213"/>
        <end position="248"/>
    </location>
</feature>
<accession>A0AAV9P1A9</accession>
<dbReference type="Pfam" id="PF06058">
    <property type="entry name" value="DCP1"/>
    <property type="match status" value="1"/>
</dbReference>
<name>A0AAV9P1A9_9PEZI</name>
<evidence type="ECO:0000313" key="7">
    <source>
        <dbReference type="Proteomes" id="UP001337655"/>
    </source>
</evidence>
<feature type="region of interest" description="Disordered" evidence="5">
    <location>
        <begin position="1"/>
        <end position="44"/>
    </location>
</feature>
<evidence type="ECO:0000256" key="3">
    <source>
        <dbReference type="ARBA" id="ARBA00022490"/>
    </source>
</evidence>
<dbReference type="InterPro" id="IPR011993">
    <property type="entry name" value="PH-like_dom_sf"/>
</dbReference>
<dbReference type="GO" id="GO:0003729">
    <property type="term" value="F:mRNA binding"/>
    <property type="evidence" value="ECO:0007669"/>
    <property type="project" value="TreeGrafter"/>
</dbReference>
<comment type="subcellular location">
    <subcellularLocation>
        <location evidence="1">Cytoplasm</location>
    </subcellularLocation>
</comment>
<evidence type="ECO:0000313" key="6">
    <source>
        <dbReference type="EMBL" id="KAK5166291.1"/>
    </source>
</evidence>
<dbReference type="InterPro" id="IPR010334">
    <property type="entry name" value="Dcp1"/>
</dbReference>
<organism evidence="6 7">
    <name type="scientific">Saxophila tyrrhenica</name>
    <dbReference type="NCBI Taxonomy" id="1690608"/>
    <lineage>
        <taxon>Eukaryota</taxon>
        <taxon>Fungi</taxon>
        <taxon>Dikarya</taxon>
        <taxon>Ascomycota</taxon>
        <taxon>Pezizomycotina</taxon>
        <taxon>Dothideomycetes</taxon>
        <taxon>Dothideomycetidae</taxon>
        <taxon>Mycosphaerellales</taxon>
        <taxon>Extremaceae</taxon>
        <taxon>Saxophila</taxon>
    </lineage>
</organism>
<feature type="region of interest" description="Disordered" evidence="5">
    <location>
        <begin position="186"/>
        <end position="287"/>
    </location>
</feature>
<dbReference type="RefSeq" id="XP_064656244.1">
    <property type="nucleotide sequence ID" value="XM_064805784.1"/>
</dbReference>
<sequence length="301" mass="32717">MPSKKANNKATRAAQPHAQPVQDYETDTDAALTSGPMAAPPPNRTNTQLNFSVLRRYVPDVERIISIAPFAVVYTFSPDSQQWEKSGVEGTLFVCQLSASPNPRYNVVILNRKSLDNFITELVSEDDIEITEQYVILQVLGENDVPTIYGLWIFSDEGEGVHSTREIVAHSIQECAMRAAHANLAAAEESQEDYEASAPYGFDGTSDGHAENNAPQPKESGQSIDLLSLFGTSTSQPPATNGNVTSPPATRPVPEQSHFVPTADTDFFRSTGSPGATFQGHSRPPLQQDMLLNLFKSANHG</sequence>
<evidence type="ECO:0008006" key="8">
    <source>
        <dbReference type="Google" id="ProtNLM"/>
    </source>
</evidence>
<keyword evidence="4" id="KW-0507">mRNA processing</keyword>
<dbReference type="Gene3D" id="2.30.29.30">
    <property type="entry name" value="Pleckstrin-homology domain (PH domain)/Phosphotyrosine-binding domain (PTB)"/>
    <property type="match status" value="1"/>
</dbReference>
<gene>
    <name evidence="6" type="ORF">LTR77_008552</name>
</gene>
<evidence type="ECO:0000256" key="2">
    <source>
        <dbReference type="ARBA" id="ARBA00008778"/>
    </source>
</evidence>